<accession>A0ACC0IDW2</accession>
<dbReference type="EMBL" id="CM045763">
    <property type="protein sequence ID" value="KAI8023055.1"/>
    <property type="molecule type" value="Genomic_DNA"/>
</dbReference>
<gene>
    <name evidence="1" type="ORF">LOK49_LG03G01165</name>
</gene>
<keyword evidence="2" id="KW-1185">Reference proteome</keyword>
<protein>
    <submittedName>
        <fullName evidence="1">Uncharacterized protein</fullName>
    </submittedName>
</protein>
<proteinExistence type="predicted"/>
<evidence type="ECO:0000313" key="2">
    <source>
        <dbReference type="Proteomes" id="UP001060215"/>
    </source>
</evidence>
<name>A0ACC0IDW2_9ERIC</name>
<dbReference type="Proteomes" id="UP001060215">
    <property type="component" value="Chromosome 6"/>
</dbReference>
<reference evidence="1 2" key="1">
    <citation type="journal article" date="2022" name="Plant J.">
        <title>Chromosome-level genome of Camellia lanceoleosa provides a valuable resource for understanding genome evolution and self-incompatibility.</title>
        <authorList>
            <person name="Gong W."/>
            <person name="Xiao S."/>
            <person name="Wang L."/>
            <person name="Liao Z."/>
            <person name="Chang Y."/>
            <person name="Mo W."/>
            <person name="Hu G."/>
            <person name="Li W."/>
            <person name="Zhao G."/>
            <person name="Zhu H."/>
            <person name="Hu X."/>
            <person name="Ji K."/>
            <person name="Xiang X."/>
            <person name="Song Q."/>
            <person name="Yuan D."/>
            <person name="Jin S."/>
            <person name="Zhang L."/>
        </authorList>
    </citation>
    <scope>NUCLEOTIDE SEQUENCE [LARGE SCALE GENOMIC DNA]</scope>
    <source>
        <strain evidence="1">SQ_2022a</strain>
    </source>
</reference>
<sequence>MKKTEGSKSNEGKEEENEAMRIWDCGSPLYDAHEIASVGHVIERHSMAFPFLNGGSRRFTNHVSHSSTLIPSTQEVVDSRKAKRSSMVGCFGCFGKTGERMKREKKIPRK</sequence>
<evidence type="ECO:0000313" key="1">
    <source>
        <dbReference type="EMBL" id="KAI8023055.1"/>
    </source>
</evidence>
<organism evidence="1 2">
    <name type="scientific">Camellia lanceoleosa</name>
    <dbReference type="NCBI Taxonomy" id="1840588"/>
    <lineage>
        <taxon>Eukaryota</taxon>
        <taxon>Viridiplantae</taxon>
        <taxon>Streptophyta</taxon>
        <taxon>Embryophyta</taxon>
        <taxon>Tracheophyta</taxon>
        <taxon>Spermatophyta</taxon>
        <taxon>Magnoliopsida</taxon>
        <taxon>eudicotyledons</taxon>
        <taxon>Gunneridae</taxon>
        <taxon>Pentapetalae</taxon>
        <taxon>asterids</taxon>
        <taxon>Ericales</taxon>
        <taxon>Theaceae</taxon>
        <taxon>Camellia</taxon>
    </lineage>
</organism>
<comment type="caution">
    <text evidence="1">The sequence shown here is derived from an EMBL/GenBank/DDBJ whole genome shotgun (WGS) entry which is preliminary data.</text>
</comment>